<evidence type="ECO:0000256" key="11">
    <source>
        <dbReference type="ARBA" id="ARBA00042436"/>
    </source>
</evidence>
<evidence type="ECO:0000256" key="8">
    <source>
        <dbReference type="ARBA" id="ARBA00022842"/>
    </source>
</evidence>
<protein>
    <recommendedName>
        <fullName evidence="9">Protein farnesyltransferase/geranylgeranyltransferase type-1 subunit alpha</fullName>
        <ecNumber evidence="4">2.5.1.58</ecNumber>
        <ecNumber evidence="3">2.5.1.59</ecNumber>
    </recommendedName>
    <alternativeName>
        <fullName evidence="12">CAAX farnesyltransferase subunit alpha</fullName>
    </alternativeName>
    <alternativeName>
        <fullName evidence="11">FTase-alpha</fullName>
    </alternativeName>
    <alternativeName>
        <fullName evidence="10">Ras proteins prenyltransferase subunit alpha</fullName>
    </alternativeName>
    <alternativeName>
        <fullName evidence="13">Type I protein geranyl-geranyltransferase subunit alpha</fullName>
    </alternativeName>
</protein>
<evidence type="ECO:0000313" key="14">
    <source>
        <dbReference type="EMBL" id="CBK23076.2"/>
    </source>
</evidence>
<sequence>MEILQEFSDVTPILEDTIDGICKITYAPHCTLGSEYLIFLVAEMVGMLRACILSGELSDRVFRLTTAIILINPSFVSAWHDLVVRQQCILENGIDYDKEFAFLDDVRRLTEKCYQTWMHRMFLVEISNCYANEKEYCDSYIRLDNKNIHSWTYRHWVVEKYNLWEGEMEYTEKYIALDLFNNSAWSYRFYVFTHDSNQRPKQEIDVELEFVMDILKKAPHNDAAWNYLKGLLTACPTYSFIDVVSEVKRRNQEVLEETGKEVPGALDFLVSYCRKCYEVERTEEAIGYAIRLQKADVVRKAWWQHMEEELRKDKEYLEFVTWGVCWKKQKNRIFLSCYRFLEWLRDWLWDCL</sequence>
<dbReference type="AlphaFoldDB" id="D8M4T7"/>
<dbReference type="RefSeq" id="XP_012897124.1">
    <property type="nucleotide sequence ID" value="XM_013041670.1"/>
</dbReference>
<evidence type="ECO:0000256" key="6">
    <source>
        <dbReference type="ARBA" id="ARBA00022679"/>
    </source>
</evidence>
<keyword evidence="7" id="KW-0677">Repeat</keyword>
<evidence type="ECO:0000313" key="15">
    <source>
        <dbReference type="Proteomes" id="UP000008312"/>
    </source>
</evidence>
<evidence type="ECO:0000256" key="10">
    <source>
        <dbReference type="ARBA" id="ARBA00041392"/>
    </source>
</evidence>
<dbReference type="PANTHER" id="PTHR11129">
    <property type="entry name" value="PROTEIN FARNESYLTRANSFERASE ALPHA SUBUNIT/RAB GERANYLGERANYL TRANSFERASE ALPHA SUBUNIT"/>
    <property type="match status" value="1"/>
</dbReference>
<keyword evidence="5" id="KW-0637">Prenyltransferase</keyword>
<organism evidence="14">
    <name type="scientific">Blastocystis hominis</name>
    <dbReference type="NCBI Taxonomy" id="12968"/>
    <lineage>
        <taxon>Eukaryota</taxon>
        <taxon>Sar</taxon>
        <taxon>Stramenopiles</taxon>
        <taxon>Bigyra</taxon>
        <taxon>Opalozoa</taxon>
        <taxon>Opalinata</taxon>
        <taxon>Blastocystidae</taxon>
        <taxon>Blastocystis</taxon>
    </lineage>
</organism>
<dbReference type="GO" id="GO:0004662">
    <property type="term" value="F:CAAX-protein geranylgeranyltransferase activity"/>
    <property type="evidence" value="ECO:0007669"/>
    <property type="project" value="UniProtKB-EC"/>
</dbReference>
<evidence type="ECO:0000256" key="9">
    <source>
        <dbReference type="ARBA" id="ARBA00040965"/>
    </source>
</evidence>
<dbReference type="EC" id="2.5.1.59" evidence="3"/>
<reference evidence="14" key="1">
    <citation type="submission" date="2010-02" db="EMBL/GenBank/DDBJ databases">
        <title>Sequencing and annotation of the Blastocystis hominis genome.</title>
        <authorList>
            <person name="Wincker P."/>
        </authorList>
    </citation>
    <scope>NUCLEOTIDE SEQUENCE</scope>
    <source>
        <strain evidence="14">Singapore isolate B</strain>
    </source>
</reference>
<dbReference type="EMBL" id="FN668654">
    <property type="protein sequence ID" value="CBK23076.2"/>
    <property type="molecule type" value="Genomic_DNA"/>
</dbReference>
<evidence type="ECO:0000256" key="4">
    <source>
        <dbReference type="ARBA" id="ARBA00012702"/>
    </source>
</evidence>
<dbReference type="GO" id="GO:0005953">
    <property type="term" value="C:CAAX-protein geranylgeranyltransferase complex"/>
    <property type="evidence" value="ECO:0007669"/>
    <property type="project" value="TreeGrafter"/>
</dbReference>
<dbReference type="InParanoid" id="D8M4T7"/>
<keyword evidence="6" id="KW-0808">Transferase</keyword>
<evidence type="ECO:0000256" key="5">
    <source>
        <dbReference type="ARBA" id="ARBA00022602"/>
    </source>
</evidence>
<dbReference type="InterPro" id="IPR002088">
    <property type="entry name" value="Prenyl_trans_a"/>
</dbReference>
<evidence type="ECO:0000256" key="2">
    <source>
        <dbReference type="ARBA" id="ARBA00006734"/>
    </source>
</evidence>
<dbReference type="Pfam" id="PF01239">
    <property type="entry name" value="PPTA"/>
    <property type="match status" value="3"/>
</dbReference>
<dbReference type="SUPFAM" id="SSF48439">
    <property type="entry name" value="Protein prenylyltransferase"/>
    <property type="match status" value="1"/>
</dbReference>
<gene>
    <name evidence="14" type="ORF">GSBLH_T00006562001</name>
</gene>
<comment type="cofactor">
    <cofactor evidence="1">
        <name>Mg(2+)</name>
        <dbReference type="ChEBI" id="CHEBI:18420"/>
    </cofactor>
</comment>
<dbReference type="Gene3D" id="1.25.40.120">
    <property type="entry name" value="Protein prenylyltransferase"/>
    <property type="match status" value="1"/>
</dbReference>
<accession>D8M4T7</accession>
<dbReference type="EC" id="2.5.1.58" evidence="4"/>
<evidence type="ECO:0000256" key="13">
    <source>
        <dbReference type="ARBA" id="ARBA00043219"/>
    </source>
</evidence>
<keyword evidence="15" id="KW-1185">Reference proteome</keyword>
<keyword evidence="8" id="KW-0460">Magnesium</keyword>
<dbReference type="OMA" id="WAIRTFN"/>
<comment type="similarity">
    <text evidence="2">Belongs to the protein prenyltransferase subunit alpha family.</text>
</comment>
<evidence type="ECO:0000256" key="7">
    <source>
        <dbReference type="ARBA" id="ARBA00022737"/>
    </source>
</evidence>
<dbReference type="GO" id="GO:0005965">
    <property type="term" value="C:protein farnesyltransferase complex"/>
    <property type="evidence" value="ECO:0007669"/>
    <property type="project" value="TreeGrafter"/>
</dbReference>
<evidence type="ECO:0000256" key="1">
    <source>
        <dbReference type="ARBA" id="ARBA00001946"/>
    </source>
</evidence>
<evidence type="ECO:0000256" key="12">
    <source>
        <dbReference type="ARBA" id="ARBA00043086"/>
    </source>
</evidence>
<dbReference type="PANTHER" id="PTHR11129:SF1">
    <property type="entry name" value="PROTEIN FARNESYLTRANSFERASE_GERANYLGERANYLTRANSFERASE TYPE-1 SUBUNIT ALPHA"/>
    <property type="match status" value="1"/>
</dbReference>
<proteinExistence type="inferred from homology"/>
<dbReference type="GeneID" id="24922686"/>
<name>D8M4T7_BLAHO</name>
<dbReference type="PROSITE" id="PS51147">
    <property type="entry name" value="PFTA"/>
    <property type="match status" value="3"/>
</dbReference>
<evidence type="ECO:0000256" key="3">
    <source>
        <dbReference type="ARBA" id="ARBA00012700"/>
    </source>
</evidence>
<dbReference type="GO" id="GO:0004660">
    <property type="term" value="F:protein farnesyltransferase activity"/>
    <property type="evidence" value="ECO:0007669"/>
    <property type="project" value="UniProtKB-EC"/>
</dbReference>
<dbReference type="Proteomes" id="UP000008312">
    <property type="component" value="Unassembled WGS sequence"/>
</dbReference>
<dbReference type="OrthoDB" id="272289at2759"/>